<dbReference type="SMART" id="SM00777">
    <property type="entry name" value="Mad3_BUB1_I"/>
    <property type="match status" value="1"/>
</dbReference>
<dbReference type="Gene3D" id="1.25.40.430">
    <property type="match status" value="2"/>
</dbReference>
<feature type="region of interest" description="Disordered" evidence="1">
    <location>
        <begin position="209"/>
        <end position="284"/>
    </location>
</feature>
<gene>
    <name evidence="3" type="ORF">DY000_02029637</name>
</gene>
<accession>A0ABQ7DXV2</accession>
<evidence type="ECO:0000313" key="3">
    <source>
        <dbReference type="EMBL" id="KAF3582908.1"/>
    </source>
</evidence>
<evidence type="ECO:0000256" key="1">
    <source>
        <dbReference type="SAM" id="MobiDB-lite"/>
    </source>
</evidence>
<feature type="compositionally biased region" description="Polar residues" evidence="1">
    <location>
        <begin position="252"/>
        <end position="274"/>
    </location>
</feature>
<keyword evidence="4" id="KW-1185">Reference proteome</keyword>
<dbReference type="Proteomes" id="UP000266723">
    <property type="component" value="Unassembled WGS sequence"/>
</dbReference>
<organism evidence="3 4">
    <name type="scientific">Brassica cretica</name>
    <name type="common">Mustard</name>
    <dbReference type="NCBI Taxonomy" id="69181"/>
    <lineage>
        <taxon>Eukaryota</taxon>
        <taxon>Viridiplantae</taxon>
        <taxon>Streptophyta</taxon>
        <taxon>Embryophyta</taxon>
        <taxon>Tracheophyta</taxon>
        <taxon>Spermatophyta</taxon>
        <taxon>Magnoliopsida</taxon>
        <taxon>eudicotyledons</taxon>
        <taxon>Gunneridae</taxon>
        <taxon>Pentapetalae</taxon>
        <taxon>rosids</taxon>
        <taxon>malvids</taxon>
        <taxon>Brassicales</taxon>
        <taxon>Brassicaceae</taxon>
        <taxon>Brassiceae</taxon>
        <taxon>Brassica</taxon>
    </lineage>
</organism>
<dbReference type="PANTHER" id="PTHR14030">
    <property type="entry name" value="MITOTIC CHECKPOINT SERINE/THREONINE-PROTEIN KINASE BUB1"/>
    <property type="match status" value="1"/>
</dbReference>
<sequence>MAERRVEISDPESEFFASKQETGHEWELFKENVRPLKRGRNVRLLNHALKSHTDHQLRKTLVEKRRKLIEEIDEYAGDDPLFPWIQCIKWVQEAFPPGGECSGLLVIYEQCVRKFWHSQRYKDDLRYLKVWLEYAEHCADAEVIYKFLEVNEIGKTHALYYIAYALHMEFKSKVKTANEIFNLGVSRNAKPVEKLNDAYKKFMVRTMRRPNTADEQEPKENNDLPSRSFGTVLSRVDNNRRQALGPQAPKTKLNQSSKAPLSIYTDTTSGNQQQESDKSRPEYGSWLMLGGRAERNKENNSLPGKWKTFKVPQKPIVRTPAASASSFEVFVDEEEECTEEGGEKKTKSETISSSSNALPLNDGLIYKFLEVNEIGKTHALYYIAYALHMEFKSKVKTANEIFNLGVSRNAKPVEKLNDAYKKFMVRTMTRPNTADEEPKENNDMPSRSFGTVLSRVDNNNAGRQALGPQAKKPKLNQSSKVPLSIYTDTTSGNQQQESDKSRPEYGSWLMLGGRAERNKENNALPGKWKTFKVPQKPIVRTPAATASSFEVFIDEEEECTEEGGEKKTKSETNSSSSNALPLNDGREIKKETELLRQNPLRHFPPNSFLR</sequence>
<feature type="domain" description="BUB1 N-terminal" evidence="2">
    <location>
        <begin position="68"/>
        <end position="223"/>
    </location>
</feature>
<feature type="compositionally biased region" description="Basic and acidic residues" evidence="1">
    <location>
        <begin position="584"/>
        <end position="594"/>
    </location>
</feature>
<feature type="region of interest" description="Disordered" evidence="1">
    <location>
        <begin position="556"/>
        <end position="610"/>
    </location>
</feature>
<dbReference type="PROSITE" id="PS51489">
    <property type="entry name" value="BUB1_N"/>
    <property type="match status" value="1"/>
</dbReference>
<evidence type="ECO:0000313" key="4">
    <source>
        <dbReference type="Proteomes" id="UP000266723"/>
    </source>
</evidence>
<dbReference type="PANTHER" id="PTHR14030:SF19">
    <property type="entry name" value="MITOTIC SPINDLE CHECKPOINT PROTEIN BUBR1"/>
    <property type="match status" value="1"/>
</dbReference>
<feature type="compositionally biased region" description="Polar residues" evidence="1">
    <location>
        <begin position="443"/>
        <end position="462"/>
    </location>
</feature>
<name>A0ABQ7DXV2_BRACR</name>
<proteinExistence type="predicted"/>
<dbReference type="InterPro" id="IPR013212">
    <property type="entry name" value="Mad3/Bub1_I"/>
</dbReference>
<dbReference type="InterPro" id="IPR015661">
    <property type="entry name" value="Bub1/Mad3"/>
</dbReference>
<feature type="region of interest" description="Disordered" evidence="1">
    <location>
        <begin position="429"/>
        <end position="506"/>
    </location>
</feature>
<comment type="caution">
    <text evidence="3">The sequence shown here is derived from an EMBL/GenBank/DDBJ whole genome shotgun (WGS) entry which is preliminary data.</text>
</comment>
<feature type="compositionally biased region" description="Polar residues" evidence="1">
    <location>
        <begin position="475"/>
        <end position="496"/>
    </location>
</feature>
<protein>
    <recommendedName>
        <fullName evidence="2">BUB1 N-terminal domain-containing protein</fullName>
    </recommendedName>
</protein>
<evidence type="ECO:0000259" key="2">
    <source>
        <dbReference type="PROSITE" id="PS51489"/>
    </source>
</evidence>
<dbReference type="EMBL" id="QGKV02000649">
    <property type="protein sequence ID" value="KAF3582908.1"/>
    <property type="molecule type" value="Genomic_DNA"/>
</dbReference>
<reference evidence="3 4" key="1">
    <citation type="journal article" date="2020" name="BMC Genomics">
        <title>Intraspecific diversification of the crop wild relative Brassica cretica Lam. using demographic model selection.</title>
        <authorList>
            <person name="Kioukis A."/>
            <person name="Michalopoulou V.A."/>
            <person name="Briers L."/>
            <person name="Pirintsos S."/>
            <person name="Studholme D.J."/>
            <person name="Pavlidis P."/>
            <person name="Sarris P.F."/>
        </authorList>
    </citation>
    <scope>NUCLEOTIDE SEQUENCE [LARGE SCALE GENOMIC DNA]</scope>
    <source>
        <strain evidence="4">cv. PFS-1207/04</strain>
    </source>
</reference>
<dbReference type="Pfam" id="PF08311">
    <property type="entry name" value="Mad3_BUB1_I"/>
    <property type="match status" value="2"/>
</dbReference>